<evidence type="ECO:0000256" key="4">
    <source>
        <dbReference type="ARBA" id="ARBA00022688"/>
    </source>
</evidence>
<evidence type="ECO:0000313" key="8">
    <source>
        <dbReference type="EMBL" id="GEK93392.1"/>
    </source>
</evidence>
<feature type="binding site" evidence="6">
    <location>
        <begin position="134"/>
        <end position="135"/>
    </location>
    <ligand>
        <name>S-adenosyl-L-methionine</name>
        <dbReference type="ChEBI" id="CHEBI:59789"/>
    </ligand>
</feature>
<dbReference type="GO" id="GO:0009060">
    <property type="term" value="P:aerobic respiration"/>
    <property type="evidence" value="ECO:0007669"/>
    <property type="project" value="UniProtKB-UniRule"/>
</dbReference>
<comment type="catalytic activity">
    <reaction evidence="6">
        <text>a 2-demethylmenaquinol + S-adenosyl-L-methionine = a menaquinol + S-adenosyl-L-homocysteine + H(+)</text>
        <dbReference type="Rhea" id="RHEA:42640"/>
        <dbReference type="Rhea" id="RHEA-COMP:9539"/>
        <dbReference type="Rhea" id="RHEA-COMP:9563"/>
        <dbReference type="ChEBI" id="CHEBI:15378"/>
        <dbReference type="ChEBI" id="CHEBI:18151"/>
        <dbReference type="ChEBI" id="CHEBI:55437"/>
        <dbReference type="ChEBI" id="CHEBI:57856"/>
        <dbReference type="ChEBI" id="CHEBI:59789"/>
        <dbReference type="EC" id="2.1.1.163"/>
    </reaction>
</comment>
<sequence length="262" mass="28956">MTDSADPINPPFPSSQSPEDTTDFGFRHVPRDEKKPMVRAVFESVASKYDVMNDVMSLGIHRVWKRIFVGMLGARPNMRLLDLAGGTGDITFGWLRAGGGPAILSDINAAMLSVGRDRAIKAGLIGQIEVCVVDAEAIPLPDCSVDRVTIAFGLRNCTDKDAVLREARRVLKPGGRFFCLEFSRVEIAALAPVYDVWSFQVLPKMGQIIAKDSESYKYLAESIRMFPDQETLAQMMRDAGFERVQYRNLSGGIAAIHSGWRL</sequence>
<dbReference type="AlphaFoldDB" id="A0A511B0R1"/>
<dbReference type="EMBL" id="BJUZ01000001">
    <property type="protein sequence ID" value="GEK93392.1"/>
    <property type="molecule type" value="Genomic_DNA"/>
</dbReference>
<keyword evidence="2 6" id="KW-0489">Methyltransferase</keyword>
<keyword evidence="3 6" id="KW-0808">Transferase</keyword>
<dbReference type="UniPathway" id="UPA00232"/>
<evidence type="ECO:0000256" key="2">
    <source>
        <dbReference type="ARBA" id="ARBA00022603"/>
    </source>
</evidence>
<dbReference type="SUPFAM" id="SSF53335">
    <property type="entry name" value="S-adenosyl-L-methionine-dependent methyltransferases"/>
    <property type="match status" value="1"/>
</dbReference>
<dbReference type="HAMAP" id="MF_01813">
    <property type="entry name" value="MenG_UbiE_methyltr"/>
    <property type="match status" value="1"/>
</dbReference>
<dbReference type="EC" id="2.1.1.163" evidence="6"/>
<evidence type="ECO:0000256" key="6">
    <source>
        <dbReference type="HAMAP-Rule" id="MF_01813"/>
    </source>
</evidence>
<evidence type="ECO:0000256" key="3">
    <source>
        <dbReference type="ARBA" id="ARBA00022679"/>
    </source>
</evidence>
<dbReference type="InterPro" id="IPR004033">
    <property type="entry name" value="UbiE/COQ5_MeTrFase"/>
</dbReference>
<dbReference type="Pfam" id="PF01209">
    <property type="entry name" value="Ubie_methyltran"/>
    <property type="match status" value="1"/>
</dbReference>
<dbReference type="PROSITE" id="PS01183">
    <property type="entry name" value="UBIE_1"/>
    <property type="match status" value="1"/>
</dbReference>
<dbReference type="GO" id="GO:0032259">
    <property type="term" value="P:methylation"/>
    <property type="evidence" value="ECO:0007669"/>
    <property type="project" value="UniProtKB-KW"/>
</dbReference>
<dbReference type="NCBIfam" id="TIGR01934">
    <property type="entry name" value="MenG_MenH_UbiE"/>
    <property type="match status" value="1"/>
</dbReference>
<dbReference type="PANTHER" id="PTHR43591">
    <property type="entry name" value="METHYLTRANSFERASE"/>
    <property type="match status" value="1"/>
</dbReference>
<dbReference type="OrthoDB" id="9808140at2"/>
<feature type="region of interest" description="Disordered" evidence="7">
    <location>
        <begin position="1"/>
        <end position="28"/>
    </location>
</feature>
<evidence type="ECO:0000256" key="1">
    <source>
        <dbReference type="ARBA" id="ARBA00022428"/>
    </source>
</evidence>
<dbReference type="GO" id="GO:0008425">
    <property type="term" value="F:2-methoxy-6-polyprenyl-1,4-benzoquinol methyltransferase activity"/>
    <property type="evidence" value="ECO:0007669"/>
    <property type="project" value="UniProtKB-UniRule"/>
</dbReference>
<comment type="similarity">
    <text evidence="6">Belongs to the class I-like SAM-binding methyltransferase superfamily. MenG/UbiE family.</text>
</comment>
<keyword evidence="4 6" id="KW-0831">Ubiquinone biosynthesis</keyword>
<comment type="pathway">
    <text evidence="6">Cofactor biosynthesis; ubiquinone biosynthesis.</text>
</comment>
<accession>A0A511B0R1</accession>
<keyword evidence="9" id="KW-1185">Reference proteome</keyword>
<comment type="catalytic activity">
    <reaction evidence="6">
        <text>a 2-methoxy-6-(all-trans-polyprenyl)benzene-1,4-diol + S-adenosyl-L-methionine = a 5-methoxy-2-methyl-3-(all-trans-polyprenyl)benzene-1,4-diol + S-adenosyl-L-homocysteine + H(+)</text>
        <dbReference type="Rhea" id="RHEA:28286"/>
        <dbReference type="Rhea" id="RHEA-COMP:10858"/>
        <dbReference type="Rhea" id="RHEA-COMP:10859"/>
        <dbReference type="ChEBI" id="CHEBI:15378"/>
        <dbReference type="ChEBI" id="CHEBI:57856"/>
        <dbReference type="ChEBI" id="CHEBI:59789"/>
        <dbReference type="ChEBI" id="CHEBI:84166"/>
        <dbReference type="ChEBI" id="CHEBI:84167"/>
        <dbReference type="EC" id="2.1.1.201"/>
    </reaction>
</comment>
<evidence type="ECO:0000256" key="7">
    <source>
        <dbReference type="SAM" id="MobiDB-lite"/>
    </source>
</evidence>
<protein>
    <recommendedName>
        <fullName evidence="6">Ubiquinone/menaquinone biosynthesis C-methyltransferase UbiE</fullName>
        <ecNumber evidence="6">2.1.1.163</ecNumber>
        <ecNumber evidence="6">2.1.1.201</ecNumber>
    </recommendedName>
    <alternativeName>
        <fullName evidence="6">2-methoxy-6-polyprenyl-1,4-benzoquinol methylase</fullName>
    </alternativeName>
    <alternativeName>
        <fullName evidence="6">Demethylmenaquinone methyltransferase</fullName>
    </alternativeName>
</protein>
<dbReference type="RefSeq" id="WP_146794858.1">
    <property type="nucleotide sequence ID" value="NZ_BARC01000011.1"/>
</dbReference>
<dbReference type="InterPro" id="IPR029063">
    <property type="entry name" value="SAM-dependent_MTases_sf"/>
</dbReference>
<dbReference type="UniPathway" id="UPA00079">
    <property type="reaction ID" value="UER00169"/>
</dbReference>
<reference evidence="8 9" key="1">
    <citation type="submission" date="2019-07" db="EMBL/GenBank/DDBJ databases">
        <title>Whole genome shotgun sequence of Gluconobacter wancherniae NBRC 103581.</title>
        <authorList>
            <person name="Hosoyama A."/>
            <person name="Uohara A."/>
            <person name="Ohji S."/>
            <person name="Ichikawa N."/>
        </authorList>
    </citation>
    <scope>NUCLEOTIDE SEQUENCE [LARGE SCALE GENOMIC DNA]</scope>
    <source>
        <strain evidence="8 9">NBRC 103581</strain>
    </source>
</reference>
<dbReference type="PROSITE" id="PS51608">
    <property type="entry name" value="SAM_MT_UBIE"/>
    <property type="match status" value="1"/>
</dbReference>
<evidence type="ECO:0000313" key="9">
    <source>
        <dbReference type="Proteomes" id="UP000321230"/>
    </source>
</evidence>
<dbReference type="PANTHER" id="PTHR43591:SF24">
    <property type="entry name" value="2-METHOXY-6-POLYPRENYL-1,4-BENZOQUINOL METHYLASE, MITOCHONDRIAL"/>
    <property type="match status" value="1"/>
</dbReference>
<keyword evidence="1 6" id="KW-0474">Menaquinone biosynthesis</keyword>
<dbReference type="Gene3D" id="3.40.50.150">
    <property type="entry name" value="Vaccinia Virus protein VP39"/>
    <property type="match status" value="1"/>
</dbReference>
<organism evidence="8 9">
    <name type="scientific">Gluconobacter wancherniae NBRC 103581</name>
    <dbReference type="NCBI Taxonomy" id="656744"/>
    <lineage>
        <taxon>Bacteria</taxon>
        <taxon>Pseudomonadati</taxon>
        <taxon>Pseudomonadota</taxon>
        <taxon>Alphaproteobacteria</taxon>
        <taxon>Acetobacterales</taxon>
        <taxon>Acetobacteraceae</taxon>
        <taxon>Gluconobacter</taxon>
    </lineage>
</organism>
<dbReference type="PROSITE" id="PS01184">
    <property type="entry name" value="UBIE_2"/>
    <property type="match status" value="1"/>
</dbReference>
<gene>
    <name evidence="6 8" type="primary">ubiE</name>
    <name evidence="8" type="ORF">GWA01_11620</name>
</gene>
<dbReference type="EC" id="2.1.1.201" evidence="6"/>
<dbReference type="InterPro" id="IPR023576">
    <property type="entry name" value="UbiE/COQ5_MeTrFase_CS"/>
</dbReference>
<proteinExistence type="inferred from homology"/>
<dbReference type="GO" id="GO:0009234">
    <property type="term" value="P:menaquinone biosynthetic process"/>
    <property type="evidence" value="ECO:0007669"/>
    <property type="project" value="UniProtKB-UniRule"/>
</dbReference>
<dbReference type="CDD" id="cd02440">
    <property type="entry name" value="AdoMet_MTases"/>
    <property type="match status" value="1"/>
</dbReference>
<dbReference type="GO" id="GO:0043770">
    <property type="term" value="F:demethylmenaquinone methyltransferase activity"/>
    <property type="evidence" value="ECO:0007669"/>
    <property type="project" value="UniProtKB-UniRule"/>
</dbReference>
<comment type="caution">
    <text evidence="8">The sequence shown here is derived from an EMBL/GenBank/DDBJ whole genome shotgun (WGS) entry which is preliminary data.</text>
</comment>
<feature type="binding site" evidence="6">
    <location>
        <position position="106"/>
    </location>
    <ligand>
        <name>S-adenosyl-L-methionine</name>
        <dbReference type="ChEBI" id="CHEBI:59789"/>
    </ligand>
</feature>
<dbReference type="Proteomes" id="UP000321230">
    <property type="component" value="Unassembled WGS sequence"/>
</dbReference>
<comment type="function">
    <text evidence="6">Methyltransferase required for the conversion of demethylmenaquinol (DMKH2) to menaquinol (MKH2) and the conversion of 2-polyprenyl-6-methoxy-1,4-benzoquinol (DDMQH2) to 2-polyprenyl-3-methyl-6-methoxy-1,4-benzoquinol (DMQH2).</text>
</comment>
<feature type="binding site" evidence="6">
    <location>
        <position position="87"/>
    </location>
    <ligand>
        <name>S-adenosyl-L-methionine</name>
        <dbReference type="ChEBI" id="CHEBI:59789"/>
    </ligand>
</feature>
<comment type="caution">
    <text evidence="6">Lacks conserved residue(s) required for the propagation of feature annotation.</text>
</comment>
<comment type="pathway">
    <text evidence="6">Quinol/quinone metabolism; menaquinone biosynthesis; menaquinol from 1,4-dihydroxy-2-naphthoate: step 2/2.</text>
</comment>
<keyword evidence="5 6" id="KW-0949">S-adenosyl-L-methionine</keyword>
<keyword evidence="8" id="KW-0830">Ubiquinone</keyword>
<name>A0A511B0R1_9PROT</name>
<evidence type="ECO:0000256" key="5">
    <source>
        <dbReference type="ARBA" id="ARBA00022691"/>
    </source>
</evidence>